<dbReference type="OrthoDB" id="411871at2759"/>
<comment type="caution">
    <text evidence="1">The sequence shown here is derived from an EMBL/GenBank/DDBJ whole genome shotgun (WGS) entry which is preliminary data.</text>
</comment>
<sequence>MLWKTYTEYMQRACDAVISHNSSEHRTKLPWWDPELEELKHDARTNKRCIRNVASKRQQRPSSGTVLSDSKQMIRAEMLFLGLECGYHKATQYDSMPQQETEDALYDLITYIYSELNFKQNIFVVSLDIEGVFDKALWPALETHLLAYKCPVNLYVMVRGYL</sequence>
<evidence type="ECO:0000313" key="1">
    <source>
        <dbReference type="EMBL" id="GBP26485.1"/>
    </source>
</evidence>
<evidence type="ECO:0000313" key="2">
    <source>
        <dbReference type="Proteomes" id="UP000299102"/>
    </source>
</evidence>
<protein>
    <recommendedName>
        <fullName evidence="3">Reverse transcriptase domain-containing protein</fullName>
    </recommendedName>
</protein>
<gene>
    <name evidence="1" type="ORF">EVAR_85987_1</name>
</gene>
<dbReference type="Proteomes" id="UP000299102">
    <property type="component" value="Unassembled WGS sequence"/>
</dbReference>
<keyword evidence="2" id="KW-1185">Reference proteome</keyword>
<reference evidence="1 2" key="1">
    <citation type="journal article" date="2019" name="Commun. Biol.">
        <title>The bagworm genome reveals a unique fibroin gene that provides high tensile strength.</title>
        <authorList>
            <person name="Kono N."/>
            <person name="Nakamura H."/>
            <person name="Ohtoshi R."/>
            <person name="Tomita M."/>
            <person name="Numata K."/>
            <person name="Arakawa K."/>
        </authorList>
    </citation>
    <scope>NUCLEOTIDE SEQUENCE [LARGE SCALE GENOMIC DNA]</scope>
</reference>
<dbReference type="EMBL" id="BGZK01000181">
    <property type="protein sequence ID" value="GBP26485.1"/>
    <property type="molecule type" value="Genomic_DNA"/>
</dbReference>
<dbReference type="AlphaFoldDB" id="A0A4C1UJ89"/>
<organism evidence="1 2">
    <name type="scientific">Eumeta variegata</name>
    <name type="common">Bagworm moth</name>
    <name type="synonym">Eumeta japonica</name>
    <dbReference type="NCBI Taxonomy" id="151549"/>
    <lineage>
        <taxon>Eukaryota</taxon>
        <taxon>Metazoa</taxon>
        <taxon>Ecdysozoa</taxon>
        <taxon>Arthropoda</taxon>
        <taxon>Hexapoda</taxon>
        <taxon>Insecta</taxon>
        <taxon>Pterygota</taxon>
        <taxon>Neoptera</taxon>
        <taxon>Endopterygota</taxon>
        <taxon>Lepidoptera</taxon>
        <taxon>Glossata</taxon>
        <taxon>Ditrysia</taxon>
        <taxon>Tineoidea</taxon>
        <taxon>Psychidae</taxon>
        <taxon>Oiketicinae</taxon>
        <taxon>Eumeta</taxon>
    </lineage>
</organism>
<evidence type="ECO:0008006" key="3">
    <source>
        <dbReference type="Google" id="ProtNLM"/>
    </source>
</evidence>
<name>A0A4C1UJ89_EUMVA</name>
<proteinExistence type="predicted"/>
<accession>A0A4C1UJ89</accession>